<evidence type="ECO:0000313" key="2">
    <source>
        <dbReference type="EMBL" id="BAN21168.1"/>
    </source>
</evidence>
<dbReference type="InterPro" id="IPR008011">
    <property type="entry name" value="Complex1_LYR_dom"/>
</dbReference>
<dbReference type="AlphaFoldDB" id="R4WDT5"/>
<reference evidence="2" key="1">
    <citation type="journal article" date="2013" name="PLoS ONE">
        <title>Gene expression in gut symbiotic organ of stinkbug affected by extracellular bacterial symbiont.</title>
        <authorList>
            <person name="Futahashi R."/>
            <person name="Tanaka K."/>
            <person name="Tanahashi M."/>
            <person name="Nikoh N."/>
            <person name="Kikuchi Y."/>
            <person name="Lee B.L."/>
            <person name="Fukatsu T."/>
        </authorList>
    </citation>
    <scope>NUCLEOTIDE SEQUENCE</scope>
    <source>
        <tissue evidence="2">Midgut</tissue>
    </source>
</reference>
<name>R4WDT5_RIPPE</name>
<organism evidence="2">
    <name type="scientific">Riptortus pedestris</name>
    <name type="common">Bean bug</name>
    <dbReference type="NCBI Taxonomy" id="329032"/>
    <lineage>
        <taxon>Eukaryota</taxon>
        <taxon>Metazoa</taxon>
        <taxon>Ecdysozoa</taxon>
        <taxon>Arthropoda</taxon>
        <taxon>Hexapoda</taxon>
        <taxon>Insecta</taxon>
        <taxon>Pterygota</taxon>
        <taxon>Neoptera</taxon>
        <taxon>Paraneoptera</taxon>
        <taxon>Hemiptera</taxon>
        <taxon>Heteroptera</taxon>
        <taxon>Panheteroptera</taxon>
        <taxon>Pentatomomorpha</taxon>
        <taxon>Coreoidea</taxon>
        <taxon>Alydidae</taxon>
        <taxon>Riptortus</taxon>
    </lineage>
</organism>
<proteinExistence type="evidence at transcript level"/>
<protein>
    <submittedName>
        <fullName evidence="2">Unkown protein</fullName>
    </submittedName>
</protein>
<feature type="domain" description="Complex 1 LYR protein" evidence="1">
    <location>
        <begin position="11"/>
        <end position="66"/>
    </location>
</feature>
<accession>R4WDT5</accession>
<evidence type="ECO:0000259" key="1">
    <source>
        <dbReference type="Pfam" id="PF05347"/>
    </source>
</evidence>
<sequence length="71" mass="8456">MSGMYSGTGKNILALYKDLLKYGKSLTLTDKDYFLKRVKFEFRNNQFLTSKKDIEFHYNRGKELLKLKRIV</sequence>
<dbReference type="Pfam" id="PF05347">
    <property type="entry name" value="Complex1_LYR"/>
    <property type="match status" value="1"/>
</dbReference>
<dbReference type="EMBL" id="AK417953">
    <property type="protein sequence ID" value="BAN21168.1"/>
    <property type="molecule type" value="mRNA"/>
</dbReference>